<evidence type="ECO:0000256" key="1">
    <source>
        <dbReference type="ARBA" id="ARBA00022598"/>
    </source>
</evidence>
<dbReference type="GO" id="GO:0005524">
    <property type="term" value="F:ATP binding"/>
    <property type="evidence" value="ECO:0007669"/>
    <property type="project" value="UniProtKB-KW"/>
</dbReference>
<keyword evidence="1" id="KW-0436">Ligase</keyword>
<proteinExistence type="predicted"/>
<protein>
    <submittedName>
        <fullName evidence="6">Unannotated protein</fullName>
    </submittedName>
</protein>
<dbReference type="InterPro" id="IPR000713">
    <property type="entry name" value="Mur_ligase_N"/>
</dbReference>
<dbReference type="SUPFAM" id="SSF51984">
    <property type="entry name" value="MurCD N-terminal domain"/>
    <property type="match status" value="1"/>
</dbReference>
<evidence type="ECO:0000313" key="6">
    <source>
        <dbReference type="EMBL" id="CAB4324236.1"/>
    </source>
</evidence>
<evidence type="ECO:0000256" key="2">
    <source>
        <dbReference type="ARBA" id="ARBA00022741"/>
    </source>
</evidence>
<dbReference type="SUPFAM" id="SSF53244">
    <property type="entry name" value="MurD-like peptide ligases, peptide-binding domain"/>
    <property type="match status" value="1"/>
</dbReference>
<dbReference type="Gene3D" id="3.40.1190.10">
    <property type="entry name" value="Mur-like, catalytic domain"/>
    <property type="match status" value="1"/>
</dbReference>
<dbReference type="InterPro" id="IPR036615">
    <property type="entry name" value="Mur_ligase_C_dom_sf"/>
</dbReference>
<dbReference type="Gene3D" id="3.90.190.20">
    <property type="entry name" value="Mur ligase, C-terminal domain"/>
    <property type="match status" value="1"/>
</dbReference>
<feature type="domain" description="Mur ligase C-terminal" evidence="5">
    <location>
        <begin position="363"/>
        <end position="487"/>
    </location>
</feature>
<dbReference type="Pfam" id="PF02875">
    <property type="entry name" value="Mur_ligase_C"/>
    <property type="match status" value="1"/>
</dbReference>
<keyword evidence="3" id="KW-0067">ATP-binding</keyword>
<keyword evidence="2" id="KW-0547">Nucleotide-binding</keyword>
<dbReference type="Pfam" id="PF01225">
    <property type="entry name" value="Mur_ligase"/>
    <property type="match status" value="1"/>
</dbReference>
<accession>A0A6J5YHM4</accession>
<evidence type="ECO:0000259" key="5">
    <source>
        <dbReference type="Pfam" id="PF02875"/>
    </source>
</evidence>
<reference evidence="6" key="1">
    <citation type="submission" date="2020-05" db="EMBL/GenBank/DDBJ databases">
        <authorList>
            <person name="Chiriac C."/>
            <person name="Salcher M."/>
            <person name="Ghai R."/>
            <person name="Kavagutti S V."/>
        </authorList>
    </citation>
    <scope>NUCLEOTIDE SEQUENCE</scope>
</reference>
<dbReference type="InterPro" id="IPR004101">
    <property type="entry name" value="Mur_ligase_C"/>
</dbReference>
<dbReference type="PANTHER" id="PTHR43445">
    <property type="entry name" value="UDP-N-ACETYLMURAMATE--L-ALANINE LIGASE-RELATED"/>
    <property type="match status" value="1"/>
</dbReference>
<dbReference type="PANTHER" id="PTHR43445:SF3">
    <property type="entry name" value="UDP-N-ACETYLMURAMATE--L-ALANINE LIGASE"/>
    <property type="match status" value="1"/>
</dbReference>
<gene>
    <name evidence="6" type="ORF">UFOPK1392_02001</name>
</gene>
<name>A0A6J5YHM4_9ZZZZ</name>
<dbReference type="Gene3D" id="3.40.50.720">
    <property type="entry name" value="NAD(P)-binding Rossmann-like Domain"/>
    <property type="match status" value="1"/>
</dbReference>
<organism evidence="6">
    <name type="scientific">freshwater metagenome</name>
    <dbReference type="NCBI Taxonomy" id="449393"/>
    <lineage>
        <taxon>unclassified sequences</taxon>
        <taxon>metagenomes</taxon>
        <taxon>ecological metagenomes</taxon>
    </lineage>
</organism>
<dbReference type="AlphaFoldDB" id="A0A6J5YHM4"/>
<evidence type="ECO:0000256" key="3">
    <source>
        <dbReference type="ARBA" id="ARBA00022840"/>
    </source>
</evidence>
<dbReference type="GO" id="GO:0016881">
    <property type="term" value="F:acid-amino acid ligase activity"/>
    <property type="evidence" value="ECO:0007669"/>
    <property type="project" value="InterPro"/>
</dbReference>
<feature type="domain" description="Mur ligase N-terminal catalytic" evidence="4">
    <location>
        <begin position="68"/>
        <end position="162"/>
    </location>
</feature>
<dbReference type="InterPro" id="IPR036565">
    <property type="entry name" value="Mur-like_cat_sf"/>
</dbReference>
<evidence type="ECO:0000259" key="4">
    <source>
        <dbReference type="Pfam" id="PF01225"/>
    </source>
</evidence>
<sequence>MTEHRKPNAASAAVLLDSTIHGGNDASRRNTAAPGEPGLVCDAPTVPLRDDMFVPPVNPLPPLDGLQLHMVGIRGRGLRPLAIVARHLGAQIDGCDLYGDIAHPELVAAGITVGAGHAVEHVGGRHVVTSSAVPRELPEVAAALAAGRLHHRADLLAAVMAARVSVGVTGSHGKGTVAALIAAALFQHGDDPLAIIGAPVRNFGGSVQLGSGPLVAEVDDSDGSLSRISADVGVLTNSWFDHPIFGRSLTENRRDISVFLENTPIDGHVILGRQKELRPMARRAQATVLVLGRDFEGRTHSVSRSGEVVEVTDLDGSCFDIEVNILAGNLADDVAMAFMALRSIGLSGEQAAVALSALTGISRRVELVGEAAGVCVYDDLGKHPESLSAVIREIRKRTSGRLHVVFEPFLHADLLRWRTRWIEVLAQADSVIVLPVELRQSFPVPRRAPLDWAAALAERLINAETRLEAADVVSQIARSGDSVLIAGCVDDLDEVAPWVLERL</sequence>
<dbReference type="EMBL" id="CAEMXZ010000119">
    <property type="protein sequence ID" value="CAB4324236.1"/>
    <property type="molecule type" value="Genomic_DNA"/>
</dbReference>
<dbReference type="InterPro" id="IPR050061">
    <property type="entry name" value="MurCDEF_pg_biosynth"/>
</dbReference>
<dbReference type="SUPFAM" id="SSF53623">
    <property type="entry name" value="MurD-like peptide ligases, catalytic domain"/>
    <property type="match status" value="1"/>
</dbReference>